<name>A0ABR8PK60_9BACL</name>
<evidence type="ECO:0000313" key="3">
    <source>
        <dbReference type="Proteomes" id="UP000659496"/>
    </source>
</evidence>
<comment type="caution">
    <text evidence="2">The sequence shown here is derived from an EMBL/GenBank/DDBJ whole genome shotgun (WGS) entry which is preliminary data.</text>
</comment>
<accession>A0ABR8PK60</accession>
<dbReference type="Proteomes" id="UP000659496">
    <property type="component" value="Unassembled WGS sequence"/>
</dbReference>
<dbReference type="SUPFAM" id="SSF55729">
    <property type="entry name" value="Acyl-CoA N-acyltransferases (Nat)"/>
    <property type="match status" value="1"/>
</dbReference>
<evidence type="ECO:0000313" key="2">
    <source>
        <dbReference type="EMBL" id="MBD7908541.1"/>
    </source>
</evidence>
<gene>
    <name evidence="2" type="ORF">H9659_09380</name>
</gene>
<organism evidence="2 3">
    <name type="scientific">Sporosarcina gallistercoris</name>
    <dbReference type="NCBI Taxonomy" id="2762245"/>
    <lineage>
        <taxon>Bacteria</taxon>
        <taxon>Bacillati</taxon>
        <taxon>Bacillota</taxon>
        <taxon>Bacilli</taxon>
        <taxon>Bacillales</taxon>
        <taxon>Caryophanaceae</taxon>
        <taxon>Sporosarcina</taxon>
    </lineage>
</organism>
<dbReference type="RefSeq" id="WP_191689784.1">
    <property type="nucleotide sequence ID" value="NZ_JACSQY010000006.1"/>
</dbReference>
<dbReference type="InterPro" id="IPR000182">
    <property type="entry name" value="GNAT_dom"/>
</dbReference>
<proteinExistence type="predicted"/>
<dbReference type="EMBL" id="JACSQY010000006">
    <property type="protein sequence ID" value="MBD7908541.1"/>
    <property type="molecule type" value="Genomic_DNA"/>
</dbReference>
<sequence length="111" mass="12723">MLEHAIAMAKFEGAGIVQLTTDKQRVAAHPFYERLGFTASLEGMKLILLRRAFISQVLSTSFLSCKQEQTRSSGIINDIVHKQENHTFQFSEGCFFVVFTHLLSKYFRIYT</sequence>
<dbReference type="InterPro" id="IPR016181">
    <property type="entry name" value="Acyl_CoA_acyltransferase"/>
</dbReference>
<protein>
    <submittedName>
        <fullName evidence="2">GNAT family N-acetyltransferase</fullName>
    </submittedName>
</protein>
<dbReference type="PROSITE" id="PS51186">
    <property type="entry name" value="GNAT"/>
    <property type="match status" value="1"/>
</dbReference>
<keyword evidence="3" id="KW-1185">Reference proteome</keyword>
<reference evidence="2 3" key="1">
    <citation type="submission" date="2020-08" db="EMBL/GenBank/DDBJ databases">
        <title>A Genomic Blueprint of the Chicken Gut Microbiome.</title>
        <authorList>
            <person name="Gilroy R."/>
            <person name="Ravi A."/>
            <person name="Getino M."/>
            <person name="Pursley I."/>
            <person name="Horton D.L."/>
            <person name="Alikhan N.-F."/>
            <person name="Baker D."/>
            <person name="Gharbi K."/>
            <person name="Hall N."/>
            <person name="Watson M."/>
            <person name="Adriaenssens E.M."/>
            <person name="Foster-Nyarko E."/>
            <person name="Jarju S."/>
            <person name="Secka A."/>
            <person name="Antonio M."/>
            <person name="Oren A."/>
            <person name="Chaudhuri R."/>
            <person name="La Ragione R.M."/>
            <person name="Hildebrand F."/>
            <person name="Pallen M.J."/>
        </authorList>
    </citation>
    <scope>NUCLEOTIDE SEQUENCE [LARGE SCALE GENOMIC DNA]</scope>
    <source>
        <strain evidence="2 3">Sa3CUA8</strain>
    </source>
</reference>
<feature type="domain" description="N-acetyltransferase" evidence="1">
    <location>
        <begin position="1"/>
        <end position="54"/>
    </location>
</feature>
<dbReference type="Gene3D" id="3.40.630.30">
    <property type="match status" value="1"/>
</dbReference>
<evidence type="ECO:0000259" key="1">
    <source>
        <dbReference type="PROSITE" id="PS51186"/>
    </source>
</evidence>